<evidence type="ECO:0000313" key="3">
    <source>
        <dbReference type="Proteomes" id="UP000183766"/>
    </source>
</evidence>
<dbReference type="InterPro" id="IPR025343">
    <property type="entry name" value="DUF4099"/>
</dbReference>
<dbReference type="AlphaFoldDB" id="A0A1I5EW82"/>
<dbReference type="Pfam" id="PF13351">
    <property type="entry name" value="DUF4099"/>
    <property type="match status" value="1"/>
</dbReference>
<gene>
    <name evidence="2" type="ORF">SAMN05216250_1713</name>
</gene>
<dbReference type="EMBL" id="FOUM01000071">
    <property type="protein sequence ID" value="SFO15788.1"/>
    <property type="molecule type" value="Genomic_DNA"/>
</dbReference>
<accession>A0A1I5EW82</accession>
<reference evidence="2 3" key="1">
    <citation type="submission" date="2016-10" db="EMBL/GenBank/DDBJ databases">
        <authorList>
            <person name="de Groot N.N."/>
        </authorList>
    </citation>
    <scope>NUCLEOTIDE SEQUENCE [LARGE SCALE GENOMIC DNA]</scope>
    <source>
        <strain evidence="2 3">NLAE-zl-C202</strain>
    </source>
</reference>
<dbReference type="RefSeq" id="WP_074911477.1">
    <property type="nucleotide sequence ID" value="NZ_FOUM01000071.1"/>
</dbReference>
<organism evidence="2 3">
    <name type="scientific">Bacteroides xylanisolvens</name>
    <dbReference type="NCBI Taxonomy" id="371601"/>
    <lineage>
        <taxon>Bacteria</taxon>
        <taxon>Pseudomonadati</taxon>
        <taxon>Bacteroidota</taxon>
        <taxon>Bacteroidia</taxon>
        <taxon>Bacteroidales</taxon>
        <taxon>Bacteroidaceae</taxon>
        <taxon>Bacteroides</taxon>
    </lineage>
</organism>
<protein>
    <recommendedName>
        <fullName evidence="1">DUF4099 domain-containing protein</fullName>
    </recommendedName>
</protein>
<proteinExistence type="predicted"/>
<name>A0A1I5EW82_9BACE</name>
<feature type="domain" description="DUF4099" evidence="1">
    <location>
        <begin position="9"/>
        <end position="88"/>
    </location>
</feature>
<evidence type="ECO:0000313" key="2">
    <source>
        <dbReference type="EMBL" id="SFO15788.1"/>
    </source>
</evidence>
<dbReference type="Proteomes" id="UP000183766">
    <property type="component" value="Unassembled WGS sequence"/>
</dbReference>
<evidence type="ECO:0000259" key="1">
    <source>
        <dbReference type="Pfam" id="PF13351"/>
    </source>
</evidence>
<sequence length="91" mass="10093">MNQNDNRIFRKGDLDWKTLETIGIHKEELEKSGNMELLLQGEETETVPLKIRTPALRITMDATLRITVGTDGKPVMEINGISPEAESEAGG</sequence>